<protein>
    <submittedName>
        <fullName evidence="1">Uncharacterized protein</fullName>
    </submittedName>
</protein>
<dbReference type="Proteomes" id="UP001362999">
    <property type="component" value="Unassembled WGS sequence"/>
</dbReference>
<dbReference type="AlphaFoldDB" id="A0AAW0CH36"/>
<dbReference type="EMBL" id="JAWWNJ010000017">
    <property type="protein sequence ID" value="KAK7038286.1"/>
    <property type="molecule type" value="Genomic_DNA"/>
</dbReference>
<reference evidence="1 2" key="1">
    <citation type="journal article" date="2024" name="J Genomics">
        <title>Draft genome sequencing and assembly of Favolaschia claudopus CIRM-BRFM 2984 isolated from oak limbs.</title>
        <authorList>
            <person name="Navarro D."/>
            <person name="Drula E."/>
            <person name="Chaduli D."/>
            <person name="Cazenave R."/>
            <person name="Ahrendt S."/>
            <person name="Wang J."/>
            <person name="Lipzen A."/>
            <person name="Daum C."/>
            <person name="Barry K."/>
            <person name="Grigoriev I.V."/>
            <person name="Favel A."/>
            <person name="Rosso M.N."/>
            <person name="Martin F."/>
        </authorList>
    </citation>
    <scope>NUCLEOTIDE SEQUENCE [LARGE SCALE GENOMIC DNA]</scope>
    <source>
        <strain evidence="1 2">CIRM-BRFM 2984</strain>
    </source>
</reference>
<accession>A0AAW0CH36</accession>
<proteinExistence type="predicted"/>
<name>A0AAW0CH36_9AGAR</name>
<evidence type="ECO:0000313" key="2">
    <source>
        <dbReference type="Proteomes" id="UP001362999"/>
    </source>
</evidence>
<organism evidence="1 2">
    <name type="scientific">Favolaschia claudopus</name>
    <dbReference type="NCBI Taxonomy" id="2862362"/>
    <lineage>
        <taxon>Eukaryota</taxon>
        <taxon>Fungi</taxon>
        <taxon>Dikarya</taxon>
        <taxon>Basidiomycota</taxon>
        <taxon>Agaricomycotina</taxon>
        <taxon>Agaricomycetes</taxon>
        <taxon>Agaricomycetidae</taxon>
        <taxon>Agaricales</taxon>
        <taxon>Marasmiineae</taxon>
        <taxon>Mycenaceae</taxon>
        <taxon>Favolaschia</taxon>
    </lineage>
</organism>
<keyword evidence="2" id="KW-1185">Reference proteome</keyword>
<evidence type="ECO:0000313" key="1">
    <source>
        <dbReference type="EMBL" id="KAK7038286.1"/>
    </source>
</evidence>
<sequence>MHSLNHVAEFQREKKLYYMTVKFVVYLYSQTQCSYQLPGSTQLQAEPTPSIAVVGKPGGGCGGEAEAGQEDGQSLYEFLKLGQRSYPYLPGPYIDTRLSRWVPMGNPWAPTHQIMWG</sequence>
<gene>
    <name evidence="1" type="ORF">R3P38DRAFT_2770566</name>
</gene>
<comment type="caution">
    <text evidence="1">The sequence shown here is derived from an EMBL/GenBank/DDBJ whole genome shotgun (WGS) entry which is preliminary data.</text>
</comment>